<keyword evidence="2 6" id="KW-0479">Metal-binding</keyword>
<dbReference type="EMBL" id="CAJEWE010000010">
    <property type="protein sequence ID" value="CAD2078361.1"/>
    <property type="molecule type" value="Genomic_DNA"/>
</dbReference>
<comment type="similarity">
    <text evidence="6">Belongs to the TPP enzyme family. MenD subfamily.</text>
</comment>
<evidence type="ECO:0000259" key="7">
    <source>
        <dbReference type="Pfam" id="PF02775"/>
    </source>
</evidence>
<gene>
    <name evidence="6 9" type="primary">menD</name>
    <name evidence="9" type="ORF">JEOSCH030_01505</name>
</gene>
<evidence type="ECO:0000256" key="3">
    <source>
        <dbReference type="ARBA" id="ARBA00022842"/>
    </source>
</evidence>
<dbReference type="GO" id="GO:0000287">
    <property type="term" value="F:magnesium ion binding"/>
    <property type="evidence" value="ECO:0007669"/>
    <property type="project" value="UniProtKB-UniRule"/>
</dbReference>
<proteinExistence type="inferred from homology"/>
<comment type="subunit">
    <text evidence="6">Homodimer.</text>
</comment>
<dbReference type="InterPro" id="IPR012001">
    <property type="entry name" value="Thiamin_PyroP_enz_TPP-bd_dom"/>
</dbReference>
<dbReference type="HAMAP" id="MF_01659">
    <property type="entry name" value="MenD"/>
    <property type="match status" value="1"/>
</dbReference>
<evidence type="ECO:0000259" key="8">
    <source>
        <dbReference type="Pfam" id="PF02776"/>
    </source>
</evidence>
<dbReference type="RefSeq" id="WP_186088315.1">
    <property type="nucleotide sequence ID" value="NZ_BMDB01000001.1"/>
</dbReference>
<keyword evidence="6" id="KW-0474">Menaquinone biosynthesis</keyword>
<dbReference type="GO" id="GO:0009234">
    <property type="term" value="P:menaquinone biosynthetic process"/>
    <property type="evidence" value="ECO:0007669"/>
    <property type="project" value="UniProtKB-UniRule"/>
</dbReference>
<evidence type="ECO:0000256" key="4">
    <source>
        <dbReference type="ARBA" id="ARBA00023052"/>
    </source>
</evidence>
<comment type="function">
    <text evidence="6">Catalyzes the thiamine diphosphate-dependent decarboxylation of 2-oxoglutarate and the subsequent addition of the resulting succinic semialdehyde-thiamine pyrophosphate anion to isochorismate to yield 2-succinyl-5-enolpyruvyl-6-hydroxy-3-cyclohexene-1-carboxylate (SEPHCHC).</text>
</comment>
<dbReference type="GO" id="GO:0030976">
    <property type="term" value="F:thiamine pyrophosphate binding"/>
    <property type="evidence" value="ECO:0007669"/>
    <property type="project" value="UniProtKB-UniRule"/>
</dbReference>
<dbReference type="PIRSF" id="PIRSF004983">
    <property type="entry name" value="MenD"/>
    <property type="match status" value="1"/>
</dbReference>
<reference evidence="9 10" key="1">
    <citation type="submission" date="2020-07" db="EMBL/GenBank/DDBJ databases">
        <authorList>
            <person name="Criscuolo A."/>
        </authorList>
    </citation>
    <scope>NUCLEOTIDE SEQUENCE [LARGE SCALE GENOMIC DNA]</scope>
    <source>
        <strain evidence="10">CIP 111030</strain>
    </source>
</reference>
<organism evidence="9 10">
    <name type="scientific">Phocicoccus schoeneichii</name>
    <dbReference type="NCBI Taxonomy" id="1812261"/>
    <lineage>
        <taxon>Bacteria</taxon>
        <taxon>Bacillati</taxon>
        <taxon>Bacillota</taxon>
        <taxon>Bacilli</taxon>
        <taxon>Bacillales</taxon>
        <taxon>Salinicoccaceae</taxon>
        <taxon>Phocicoccus</taxon>
    </lineage>
</organism>
<evidence type="ECO:0000256" key="1">
    <source>
        <dbReference type="ARBA" id="ARBA00022679"/>
    </source>
</evidence>
<dbReference type="InterPro" id="IPR029061">
    <property type="entry name" value="THDP-binding"/>
</dbReference>
<dbReference type="UniPathway" id="UPA01057">
    <property type="reaction ID" value="UER00164"/>
</dbReference>
<dbReference type="InterPro" id="IPR011766">
    <property type="entry name" value="TPP_enzyme_TPP-bd"/>
</dbReference>
<dbReference type="InterPro" id="IPR004433">
    <property type="entry name" value="MenaQ_synth_MenD"/>
</dbReference>
<dbReference type="Pfam" id="PF02775">
    <property type="entry name" value="TPP_enzyme_C"/>
    <property type="match status" value="1"/>
</dbReference>
<dbReference type="Gene3D" id="3.40.50.970">
    <property type="match status" value="2"/>
</dbReference>
<evidence type="ECO:0000256" key="5">
    <source>
        <dbReference type="ARBA" id="ARBA00023211"/>
    </source>
</evidence>
<keyword evidence="1 6" id="KW-0808">Transferase</keyword>
<evidence type="ECO:0000313" key="9">
    <source>
        <dbReference type="EMBL" id="CAD2078361.1"/>
    </source>
</evidence>
<protein>
    <recommendedName>
        <fullName evidence="6">2-succinyl-5-enolpyruvyl-6-hydroxy-3-cyclohexene-1-carboxylate synthase</fullName>
        <shortName evidence="6">SEPHCHC synthase</shortName>
        <ecNumber evidence="6">2.2.1.9</ecNumber>
    </recommendedName>
    <alternativeName>
        <fullName evidence="6">Menaquinone biosynthesis protein MenD</fullName>
    </alternativeName>
</protein>
<feature type="domain" description="Thiamine pyrophosphate enzyme N-terminal TPP-binding" evidence="8">
    <location>
        <begin position="14"/>
        <end position="125"/>
    </location>
</feature>
<name>A0A6V7RKL8_9BACL</name>
<comment type="pathway">
    <text evidence="6">Quinol/quinone metabolism; 1,4-dihydroxy-2-naphthoate biosynthesis; 1,4-dihydroxy-2-naphthoate from chorismate: step 2/7.</text>
</comment>
<dbReference type="Proteomes" id="UP000521032">
    <property type="component" value="Unassembled WGS sequence"/>
</dbReference>
<keyword evidence="5 6" id="KW-0464">Manganese</keyword>
<dbReference type="GO" id="GO:0030145">
    <property type="term" value="F:manganese ion binding"/>
    <property type="evidence" value="ECO:0007669"/>
    <property type="project" value="UniProtKB-UniRule"/>
</dbReference>
<dbReference type="GO" id="GO:0070204">
    <property type="term" value="F:2-succinyl-5-enolpyruvyl-6-hydroxy-3-cyclohexene-1-carboxylic-acid synthase activity"/>
    <property type="evidence" value="ECO:0007669"/>
    <property type="project" value="UniProtKB-UniRule"/>
</dbReference>
<evidence type="ECO:0000313" key="10">
    <source>
        <dbReference type="Proteomes" id="UP000521032"/>
    </source>
</evidence>
<dbReference type="UniPathway" id="UPA00079"/>
<dbReference type="PANTHER" id="PTHR42916:SF1">
    <property type="entry name" value="PROTEIN PHYLLO, CHLOROPLASTIC"/>
    <property type="match status" value="1"/>
</dbReference>
<dbReference type="AlphaFoldDB" id="A0A6V7RKL8"/>
<accession>A0A6V7RKL8</accession>
<feature type="domain" description="Thiamine pyrophosphate enzyme TPP-binding" evidence="7">
    <location>
        <begin position="399"/>
        <end position="523"/>
    </location>
</feature>
<keyword evidence="4 6" id="KW-0786">Thiamine pyrophosphate</keyword>
<dbReference type="Pfam" id="PF02776">
    <property type="entry name" value="TPP_enzyme_N"/>
    <property type="match status" value="1"/>
</dbReference>
<evidence type="ECO:0000256" key="6">
    <source>
        <dbReference type="HAMAP-Rule" id="MF_01659"/>
    </source>
</evidence>
<comment type="cofactor">
    <cofactor evidence="6">
        <name>thiamine diphosphate</name>
        <dbReference type="ChEBI" id="CHEBI:58937"/>
    </cofactor>
    <text evidence="6">Binds 1 thiamine pyrophosphate per subunit.</text>
</comment>
<dbReference type="SUPFAM" id="SSF52518">
    <property type="entry name" value="Thiamin diphosphate-binding fold (THDP-binding)"/>
    <property type="match status" value="2"/>
</dbReference>
<comment type="cofactor">
    <cofactor evidence="6">
        <name>Mg(2+)</name>
        <dbReference type="ChEBI" id="CHEBI:18420"/>
    </cofactor>
    <cofactor evidence="6">
        <name>Mn(2+)</name>
        <dbReference type="ChEBI" id="CHEBI:29035"/>
    </cofactor>
</comment>
<sequence>MSHTESLTKQVFTLVDELYKYGMTSLVISPGSRSTPIAIAAELHPKMKTYVHPDERGAAYFALGKIKVSKRPVGILCTSGTAAANYLPAVSEAGLSHLPLVVITSDRPHELRNVGAPQAINQTNMYQNFVRYQVELPIAENSDVTINEVKNRIIQMSMFLSGINRGPVAINIPIREPLMPDLTRTDLFKATEVESNESVTVPKNITVIKGKILLIIGETIESLDPLEPVFNFKNVDTIMDPRQNTRVFQKNAITSHDLIFSHVTEEHIKSIEKSYDYIVRVGEPVTSKSTNQFLGKVNLPQILVSEFIDVKPYPVTPNKTYVGNITQILRCLIEESDEETNLYKLDNNIRESIAKHVQNHDDEGRFMYEILKRMNDKNVFLSSSMPIRDFERYDVDRRLNVYANRGANGIDGVVSSALGAATEAPTTLFIGDIAMNHDINGLLLSKLEKIDITVVVFNNNGGNIFSYLPQYQEKMYFERLFGTPLDLDFSHAAKFYDFNYYRVKTLDDLTDQMLNQSGRVMIEIITDREDNLHQHQQLRKEVATVVQSFEF</sequence>
<keyword evidence="10" id="KW-1185">Reference proteome</keyword>
<evidence type="ECO:0000256" key="2">
    <source>
        <dbReference type="ARBA" id="ARBA00022723"/>
    </source>
</evidence>
<comment type="pathway">
    <text evidence="6">Quinol/quinone metabolism; menaquinone biosynthesis.</text>
</comment>
<dbReference type="PANTHER" id="PTHR42916">
    <property type="entry name" value="2-SUCCINYL-5-ENOLPYRUVYL-6-HYDROXY-3-CYCLOHEXENE-1-CARBOXYLATE SYNTHASE"/>
    <property type="match status" value="1"/>
</dbReference>
<comment type="caution">
    <text evidence="9">The sequence shown here is derived from an EMBL/GenBank/DDBJ whole genome shotgun (WGS) entry which is preliminary data.</text>
</comment>
<dbReference type="CDD" id="cd07037">
    <property type="entry name" value="TPP_PYR_MenD"/>
    <property type="match status" value="1"/>
</dbReference>
<dbReference type="EC" id="2.2.1.9" evidence="6"/>
<keyword evidence="3 6" id="KW-0460">Magnesium</keyword>
<dbReference type="CDD" id="cd02009">
    <property type="entry name" value="TPP_SHCHC_synthase"/>
    <property type="match status" value="1"/>
</dbReference>
<dbReference type="NCBIfam" id="TIGR00173">
    <property type="entry name" value="menD"/>
    <property type="match status" value="1"/>
</dbReference>
<comment type="catalytic activity">
    <reaction evidence="6">
        <text>isochorismate + 2-oxoglutarate + H(+) = 5-enolpyruvoyl-6-hydroxy-2-succinyl-cyclohex-3-ene-1-carboxylate + CO2</text>
        <dbReference type="Rhea" id="RHEA:25593"/>
        <dbReference type="ChEBI" id="CHEBI:15378"/>
        <dbReference type="ChEBI" id="CHEBI:16526"/>
        <dbReference type="ChEBI" id="CHEBI:16810"/>
        <dbReference type="ChEBI" id="CHEBI:29780"/>
        <dbReference type="ChEBI" id="CHEBI:58818"/>
        <dbReference type="EC" id="2.2.1.9"/>
    </reaction>
</comment>